<reference evidence="1" key="1">
    <citation type="submission" date="2022-11" db="EMBL/GenBank/DDBJ databases">
        <authorList>
            <person name="Graham C."/>
            <person name="Newman J.D."/>
        </authorList>
    </citation>
    <scope>NUCLEOTIDE SEQUENCE</scope>
    <source>
        <strain evidence="1">DSM 19486</strain>
    </source>
</reference>
<dbReference type="EMBL" id="JAPJUH010000002">
    <property type="protein sequence ID" value="MCX3264266.1"/>
    <property type="molecule type" value="Genomic_DNA"/>
</dbReference>
<dbReference type="AlphaFoldDB" id="A0A9X3I814"/>
<comment type="caution">
    <text evidence="1">The sequence shown here is derived from an EMBL/GenBank/DDBJ whole genome shotgun (WGS) entry which is preliminary data.</text>
</comment>
<evidence type="ECO:0008006" key="3">
    <source>
        <dbReference type="Google" id="ProtNLM"/>
    </source>
</evidence>
<dbReference type="Proteomes" id="UP001142592">
    <property type="component" value="Unassembled WGS sequence"/>
</dbReference>
<gene>
    <name evidence="1" type="ORF">OQZ29_05890</name>
</gene>
<evidence type="ECO:0000313" key="1">
    <source>
        <dbReference type="EMBL" id="MCX3264266.1"/>
    </source>
</evidence>
<sequence length="71" mass="7402">MENLSAQELLEIGGGGIFGNTQQASGISISATSDSLLSITFITTNGDRRNETTISVGNDIALDLGFIGNRQ</sequence>
<evidence type="ECO:0000313" key="2">
    <source>
        <dbReference type="Proteomes" id="UP001142592"/>
    </source>
</evidence>
<dbReference type="RefSeq" id="WP_010601659.1">
    <property type="nucleotide sequence ID" value="NZ_JAPJUH010000002.1"/>
</dbReference>
<keyword evidence="2" id="KW-1185">Reference proteome</keyword>
<proteinExistence type="predicted"/>
<accession>A0A9X3I814</accession>
<protein>
    <recommendedName>
        <fullName evidence="3">Bacteriocin</fullName>
    </recommendedName>
</protein>
<organism evidence="1 2">
    <name type="scientific">Pedobacter agri</name>
    <dbReference type="NCBI Taxonomy" id="454586"/>
    <lineage>
        <taxon>Bacteria</taxon>
        <taxon>Pseudomonadati</taxon>
        <taxon>Bacteroidota</taxon>
        <taxon>Sphingobacteriia</taxon>
        <taxon>Sphingobacteriales</taxon>
        <taxon>Sphingobacteriaceae</taxon>
        <taxon>Pedobacter</taxon>
    </lineage>
</organism>
<name>A0A9X3I814_9SPHI</name>